<sequence length="496" mass="52959">MPAVKRRRENTETAVKEAKPPAAKKSKVNGHVPASAPAPAPAPASRGRGRPRRDGAVVNGDSAPAPILNTRPSEKLDIYVFGAGEFGELGLGSKKHEGKRPTNVKKPMLNHLLSAEQVGVVHISCGGMHNIALTHDNKILTWGVNDDKALGRETNWEGDDDDDDDDDAGLDPQESTPAEVDFSSLDAKPNFVQVAATNSASFALTDDGHVYGWGTFRGSDGILGFTPDVQIQEKPVKLAGLENITSLAPGSDHMLALDRDGKVFTWGNGGQSQLARKCVTRGGGPKASLHPQVCGRFTKARHAVKIAAGAYTGFYIDNRGKVWSWGLNNYSQTGHSDHAGKTNAVIAIPTLVHAFQKLDITHIDGGGHHSLACSADGQLFTFGRVDGHQVGLKEDAFTEENTVFDEAGKPRILKEPTIVPDVRASFVASNSDTSIAISPEGKGYSWGFSENFQTGQATRRDVEVPTLIESDDIQGKRLVWAGVGGQYAIVASKHES</sequence>
<dbReference type="PROSITE" id="PS00625">
    <property type="entry name" value="RCC1_1"/>
    <property type="match status" value="1"/>
</dbReference>
<keyword evidence="1" id="KW-0344">Guanine-nucleotide releasing factor</keyword>
<feature type="repeat" description="RCC1" evidence="3">
    <location>
        <begin position="320"/>
        <end position="376"/>
    </location>
</feature>
<evidence type="ECO:0000256" key="2">
    <source>
        <dbReference type="ARBA" id="ARBA00022737"/>
    </source>
</evidence>
<dbReference type="PANTHER" id="PTHR45982">
    <property type="entry name" value="REGULATOR OF CHROMOSOME CONDENSATION"/>
    <property type="match status" value="1"/>
</dbReference>
<feature type="repeat" description="RCC1" evidence="3">
    <location>
        <begin position="208"/>
        <end position="260"/>
    </location>
</feature>
<organism evidence="6 7">
    <name type="scientific">Diatrype stigma</name>
    <dbReference type="NCBI Taxonomy" id="117547"/>
    <lineage>
        <taxon>Eukaryota</taxon>
        <taxon>Fungi</taxon>
        <taxon>Dikarya</taxon>
        <taxon>Ascomycota</taxon>
        <taxon>Pezizomycotina</taxon>
        <taxon>Sordariomycetes</taxon>
        <taxon>Xylariomycetidae</taxon>
        <taxon>Xylariales</taxon>
        <taxon>Diatrypaceae</taxon>
        <taxon>Diatrype</taxon>
    </lineage>
</organism>
<dbReference type="GO" id="GO:0005737">
    <property type="term" value="C:cytoplasm"/>
    <property type="evidence" value="ECO:0007669"/>
    <property type="project" value="TreeGrafter"/>
</dbReference>
<dbReference type="InterPro" id="IPR009091">
    <property type="entry name" value="RCC1/BLIP-II"/>
</dbReference>
<dbReference type="PROSITE" id="PS50012">
    <property type="entry name" value="RCC1_3"/>
    <property type="match status" value="6"/>
</dbReference>
<dbReference type="InterPro" id="IPR051553">
    <property type="entry name" value="Ran_GTPase-activating"/>
</dbReference>
<reference evidence="6 7" key="1">
    <citation type="submission" date="2024-02" db="EMBL/GenBank/DDBJ databases">
        <title>De novo assembly and annotation of 12 fungi associated with fruit tree decline syndrome in Ontario, Canada.</title>
        <authorList>
            <person name="Sulman M."/>
            <person name="Ellouze W."/>
            <person name="Ilyukhin E."/>
        </authorList>
    </citation>
    <scope>NUCLEOTIDE SEQUENCE [LARGE SCALE GENOMIC DNA]</scope>
    <source>
        <strain evidence="6 7">M11/M66-122</strain>
    </source>
</reference>
<proteinExistence type="predicted"/>
<evidence type="ECO:0000313" key="6">
    <source>
        <dbReference type="EMBL" id="KAK7745744.1"/>
    </source>
</evidence>
<feature type="region of interest" description="Disordered" evidence="4">
    <location>
        <begin position="1"/>
        <end position="69"/>
    </location>
</feature>
<dbReference type="SUPFAM" id="SSF50985">
    <property type="entry name" value="RCC1/BLIP-II"/>
    <property type="match status" value="1"/>
</dbReference>
<dbReference type="EMBL" id="JAKJXP020000104">
    <property type="protein sequence ID" value="KAK7745744.1"/>
    <property type="molecule type" value="Genomic_DNA"/>
</dbReference>
<evidence type="ECO:0000256" key="1">
    <source>
        <dbReference type="ARBA" id="ARBA00022658"/>
    </source>
</evidence>
<feature type="compositionally biased region" description="Basic and acidic residues" evidence="4">
    <location>
        <begin position="9"/>
        <end position="19"/>
    </location>
</feature>
<accession>A0AAN9YJZ8</accession>
<evidence type="ECO:0000256" key="3">
    <source>
        <dbReference type="PROSITE-ProRule" id="PRU00235"/>
    </source>
</evidence>
<keyword evidence="2" id="KW-0677">Repeat</keyword>
<gene>
    <name evidence="6" type="ORF">SLS62_009625</name>
</gene>
<evidence type="ECO:0000256" key="4">
    <source>
        <dbReference type="SAM" id="MobiDB-lite"/>
    </source>
</evidence>
<comment type="caution">
    <text evidence="6">The sequence shown here is derived from an EMBL/GenBank/DDBJ whole genome shotgun (WGS) entry which is preliminary data.</text>
</comment>
<dbReference type="PRINTS" id="PR00633">
    <property type="entry name" value="RCCNDNSATION"/>
</dbReference>
<feature type="repeat" description="RCC1" evidence="3">
    <location>
        <begin position="441"/>
        <end position="494"/>
    </location>
</feature>
<evidence type="ECO:0000259" key="5">
    <source>
        <dbReference type="Pfam" id="PF25390"/>
    </source>
</evidence>
<feature type="domain" description="RCC1-like" evidence="5">
    <location>
        <begin position="78"/>
        <end position="490"/>
    </location>
</feature>
<protein>
    <recommendedName>
        <fullName evidence="5">RCC1-like domain-containing protein</fullName>
    </recommendedName>
</protein>
<name>A0AAN9YJZ8_9PEZI</name>
<feature type="repeat" description="RCC1" evidence="3">
    <location>
        <begin position="261"/>
        <end position="319"/>
    </location>
</feature>
<feature type="region of interest" description="Disordered" evidence="4">
    <location>
        <begin position="151"/>
        <end position="183"/>
    </location>
</feature>
<dbReference type="PANTHER" id="PTHR45982:SF1">
    <property type="entry name" value="REGULATOR OF CHROMOSOME CONDENSATION"/>
    <property type="match status" value="1"/>
</dbReference>
<dbReference type="GO" id="GO:0005085">
    <property type="term" value="F:guanyl-nucleotide exchange factor activity"/>
    <property type="evidence" value="ECO:0007669"/>
    <property type="project" value="TreeGrafter"/>
</dbReference>
<feature type="compositionally biased region" description="Acidic residues" evidence="4">
    <location>
        <begin position="156"/>
        <end position="169"/>
    </location>
</feature>
<dbReference type="InterPro" id="IPR058923">
    <property type="entry name" value="RCC1-like_dom"/>
</dbReference>
<feature type="repeat" description="RCC1" evidence="3">
    <location>
        <begin position="76"/>
        <end position="136"/>
    </location>
</feature>
<dbReference type="Gene3D" id="2.130.10.30">
    <property type="entry name" value="Regulator of chromosome condensation 1/beta-lactamase-inhibitor protein II"/>
    <property type="match status" value="1"/>
</dbReference>
<feature type="repeat" description="RCC1" evidence="3">
    <location>
        <begin position="137"/>
        <end position="207"/>
    </location>
</feature>
<keyword evidence="7" id="KW-1185">Reference proteome</keyword>
<dbReference type="Proteomes" id="UP001320420">
    <property type="component" value="Unassembled WGS sequence"/>
</dbReference>
<dbReference type="AlphaFoldDB" id="A0AAN9YJZ8"/>
<dbReference type="InterPro" id="IPR000408">
    <property type="entry name" value="Reg_chr_condens"/>
</dbReference>
<evidence type="ECO:0000313" key="7">
    <source>
        <dbReference type="Proteomes" id="UP001320420"/>
    </source>
</evidence>
<dbReference type="Pfam" id="PF25390">
    <property type="entry name" value="WD40_RLD"/>
    <property type="match status" value="1"/>
</dbReference>